<organism evidence="7 8">
    <name type="scientific">Serratia plymuthica</name>
    <dbReference type="NCBI Taxonomy" id="82996"/>
    <lineage>
        <taxon>Bacteria</taxon>
        <taxon>Pseudomonadati</taxon>
        <taxon>Pseudomonadota</taxon>
        <taxon>Gammaproteobacteria</taxon>
        <taxon>Enterobacterales</taxon>
        <taxon>Yersiniaceae</taxon>
        <taxon>Serratia</taxon>
    </lineage>
</organism>
<sequence>MKKTATILAEQISHGFTVGKIVQPVIRNVDLSIFNGELTLIIGPSGSGKSTLLAILSGLLRPDSGRVQVNDATLTTMSRHELEYFRLMNCGFVFQGFNLFAAMTALDNVILPLVYGAKVPKKEATRRASEALDIVGLSQRKTLRPTELSGGEKQRVAIARALVKDPPFLFADEPTSALDKHNGQTVVDLLHNIAREKGYTVLAVSHDSRLIDHADRVITIEDGHITDDTRPIPERSCTL</sequence>
<dbReference type="Gene3D" id="3.40.50.300">
    <property type="entry name" value="P-loop containing nucleotide triphosphate hydrolases"/>
    <property type="match status" value="1"/>
</dbReference>
<keyword evidence="2" id="KW-0547">Nucleotide-binding</keyword>
<dbReference type="Proteomes" id="UP000248897">
    <property type="component" value="Chromosome 1"/>
</dbReference>
<dbReference type="AlphaFoldDB" id="A0A2X4V266"/>
<evidence type="ECO:0000313" key="9">
    <source>
        <dbReference type="Proteomes" id="UP000594967"/>
    </source>
</evidence>
<dbReference type="GO" id="GO:0022857">
    <property type="term" value="F:transmembrane transporter activity"/>
    <property type="evidence" value="ECO:0007669"/>
    <property type="project" value="TreeGrafter"/>
</dbReference>
<evidence type="ECO:0000256" key="2">
    <source>
        <dbReference type="ARBA" id="ARBA00022741"/>
    </source>
</evidence>
<evidence type="ECO:0000259" key="5">
    <source>
        <dbReference type="PROSITE" id="PS50893"/>
    </source>
</evidence>
<comment type="similarity">
    <text evidence="4">Belongs to the ABC transporter superfamily. Macrolide exporter (TC 3.A.1.122) family.</text>
</comment>
<dbReference type="FunFam" id="3.40.50.300:FF:000032">
    <property type="entry name" value="Export ABC transporter ATP-binding protein"/>
    <property type="match status" value="1"/>
</dbReference>
<dbReference type="GO" id="GO:0005886">
    <property type="term" value="C:plasma membrane"/>
    <property type="evidence" value="ECO:0007669"/>
    <property type="project" value="TreeGrafter"/>
</dbReference>
<dbReference type="EMBL" id="CP065673">
    <property type="protein sequence ID" value="QPS19142.1"/>
    <property type="molecule type" value="Genomic_DNA"/>
</dbReference>
<dbReference type="STRING" id="82996.ADP72_14675"/>
<evidence type="ECO:0000256" key="3">
    <source>
        <dbReference type="ARBA" id="ARBA00022840"/>
    </source>
</evidence>
<dbReference type="InterPro" id="IPR017871">
    <property type="entry name" value="ABC_transporter-like_CS"/>
</dbReference>
<dbReference type="Proteomes" id="UP000594967">
    <property type="component" value="Chromosome"/>
</dbReference>
<evidence type="ECO:0000313" key="6">
    <source>
        <dbReference type="EMBL" id="QPS19142.1"/>
    </source>
</evidence>
<dbReference type="Pfam" id="PF00005">
    <property type="entry name" value="ABC_tran"/>
    <property type="match status" value="1"/>
</dbReference>
<reference evidence="6 9" key="2">
    <citation type="submission" date="2020-12" db="EMBL/GenBank/DDBJ databases">
        <title>FDA dAtabase for Regulatory Grade micrObial Sequences (FDA-ARGOS): Supporting development and validation of Infectious Disease Dx tests.</title>
        <authorList>
            <person name="Sproer C."/>
            <person name="Gronow S."/>
            <person name="Severitt S."/>
            <person name="Schroder I."/>
            <person name="Tallon L."/>
            <person name="Sadzewicz L."/>
            <person name="Zhao X."/>
            <person name="Boylan J."/>
            <person name="Ott S."/>
            <person name="Bowen H."/>
            <person name="Vavikolanu K."/>
            <person name="Mehta A."/>
            <person name="Aluvathingal J."/>
            <person name="Nadendla S."/>
            <person name="Lowell S."/>
            <person name="Myers T."/>
            <person name="Yan Y."/>
            <person name="Sichtig H."/>
        </authorList>
    </citation>
    <scope>NUCLEOTIDE SEQUENCE [LARGE SCALE GENOMIC DNA]</scope>
    <source>
        <strain evidence="6 9">FDAARGOS_907</strain>
    </source>
</reference>
<dbReference type="PANTHER" id="PTHR24220">
    <property type="entry name" value="IMPORT ATP-BINDING PROTEIN"/>
    <property type="match status" value="1"/>
</dbReference>
<keyword evidence="1" id="KW-0813">Transport</keyword>
<protein>
    <submittedName>
        <fullName evidence="6">ABC transporter ATP-binding protein</fullName>
    </submittedName>
    <submittedName>
        <fullName evidence="7">Lipoprotein-releasing system ATP-binding protein LolD</fullName>
        <ecNumber evidence="7">3.6.3.-</ecNumber>
    </submittedName>
</protein>
<evidence type="ECO:0000256" key="1">
    <source>
        <dbReference type="ARBA" id="ARBA00022448"/>
    </source>
</evidence>
<dbReference type="EC" id="3.6.3.-" evidence="7"/>
<dbReference type="RefSeq" id="WP_063200401.1">
    <property type="nucleotide sequence ID" value="NZ_CAMITG010000001.1"/>
</dbReference>
<accession>A0A2X4V266</accession>
<dbReference type="InterPro" id="IPR003593">
    <property type="entry name" value="AAA+_ATPase"/>
</dbReference>
<gene>
    <name evidence="7" type="primary">lolD_4</name>
    <name evidence="6" type="ORF">I6G64_16250</name>
    <name evidence="7" type="ORF">NCTC12961_05052</name>
</gene>
<dbReference type="InterPro" id="IPR015854">
    <property type="entry name" value="ABC_transpr_LolD-like"/>
</dbReference>
<dbReference type="PROSITE" id="PS00211">
    <property type="entry name" value="ABC_TRANSPORTER_1"/>
    <property type="match status" value="1"/>
</dbReference>
<feature type="domain" description="ABC transporter" evidence="5">
    <location>
        <begin position="7"/>
        <end position="239"/>
    </location>
</feature>
<dbReference type="GO" id="GO:1902495">
    <property type="term" value="C:transmembrane transporter complex"/>
    <property type="evidence" value="ECO:0007669"/>
    <property type="project" value="UniProtKB-ARBA"/>
</dbReference>
<dbReference type="GO" id="GO:0005524">
    <property type="term" value="F:ATP binding"/>
    <property type="evidence" value="ECO:0007669"/>
    <property type="project" value="UniProtKB-KW"/>
</dbReference>
<dbReference type="InterPro" id="IPR003439">
    <property type="entry name" value="ABC_transporter-like_ATP-bd"/>
</dbReference>
<keyword evidence="9" id="KW-1185">Reference proteome</keyword>
<dbReference type="SUPFAM" id="SSF52540">
    <property type="entry name" value="P-loop containing nucleoside triphosphate hydrolases"/>
    <property type="match status" value="1"/>
</dbReference>
<dbReference type="InterPro" id="IPR027417">
    <property type="entry name" value="P-loop_NTPase"/>
</dbReference>
<evidence type="ECO:0000313" key="8">
    <source>
        <dbReference type="Proteomes" id="UP000248897"/>
    </source>
</evidence>
<proteinExistence type="inferred from homology"/>
<dbReference type="GO" id="GO:0016887">
    <property type="term" value="F:ATP hydrolysis activity"/>
    <property type="evidence" value="ECO:0007669"/>
    <property type="project" value="InterPro"/>
</dbReference>
<dbReference type="InterPro" id="IPR017911">
    <property type="entry name" value="MacB-like_ATP-bd"/>
</dbReference>
<name>A0A2X4V266_SERPL</name>
<dbReference type="PROSITE" id="PS50893">
    <property type="entry name" value="ABC_TRANSPORTER_2"/>
    <property type="match status" value="1"/>
</dbReference>
<keyword evidence="7" id="KW-0449">Lipoprotein</keyword>
<dbReference type="SMART" id="SM00382">
    <property type="entry name" value="AAA"/>
    <property type="match status" value="1"/>
</dbReference>
<evidence type="ECO:0000313" key="7">
    <source>
        <dbReference type="EMBL" id="SQI45151.1"/>
    </source>
</evidence>
<dbReference type="EMBL" id="LS483469">
    <property type="protein sequence ID" value="SQI45151.1"/>
    <property type="molecule type" value="Genomic_DNA"/>
</dbReference>
<keyword evidence="3 7" id="KW-0067">ATP-binding</keyword>
<reference evidence="7 8" key="1">
    <citation type="submission" date="2018-06" db="EMBL/GenBank/DDBJ databases">
        <authorList>
            <consortium name="Pathogen Informatics"/>
            <person name="Doyle S."/>
        </authorList>
    </citation>
    <scope>NUCLEOTIDE SEQUENCE [LARGE SCALE GENOMIC DNA]</scope>
    <source>
        <strain evidence="7 8">NCTC12961</strain>
    </source>
</reference>
<dbReference type="CDD" id="cd03255">
    <property type="entry name" value="ABC_MJ0796_LolCDE_FtsE"/>
    <property type="match status" value="1"/>
</dbReference>
<keyword evidence="7" id="KW-0378">Hydrolase</keyword>
<evidence type="ECO:0000256" key="4">
    <source>
        <dbReference type="ARBA" id="ARBA00038388"/>
    </source>
</evidence>